<accession>A0A9Q9IM99</accession>
<evidence type="ECO:0000256" key="2">
    <source>
        <dbReference type="SAM" id="SignalP"/>
    </source>
</evidence>
<evidence type="ECO:0008006" key="5">
    <source>
        <dbReference type="Google" id="ProtNLM"/>
    </source>
</evidence>
<proteinExistence type="predicted"/>
<keyword evidence="2" id="KW-0732">Signal</keyword>
<dbReference type="EMBL" id="CP073767">
    <property type="protein sequence ID" value="UWZ58266.1"/>
    <property type="molecule type" value="Genomic_DNA"/>
</dbReference>
<protein>
    <recommendedName>
        <fullName evidence="5">Lipoprotein</fullName>
    </recommendedName>
</protein>
<evidence type="ECO:0000256" key="1">
    <source>
        <dbReference type="SAM" id="MobiDB-lite"/>
    </source>
</evidence>
<feature type="signal peptide" evidence="2">
    <location>
        <begin position="1"/>
        <end position="25"/>
    </location>
</feature>
<evidence type="ECO:0000313" key="3">
    <source>
        <dbReference type="EMBL" id="UWZ58266.1"/>
    </source>
</evidence>
<name>A0A9Q9IM99_9ACTN</name>
<evidence type="ECO:0000313" key="4">
    <source>
        <dbReference type="Proteomes" id="UP001058003"/>
    </source>
</evidence>
<dbReference type="KEGG" id="daur:Daura_20090"/>
<organism evidence="3 4">
    <name type="scientific">Dactylosporangium aurantiacum</name>
    <dbReference type="NCBI Taxonomy" id="35754"/>
    <lineage>
        <taxon>Bacteria</taxon>
        <taxon>Bacillati</taxon>
        <taxon>Actinomycetota</taxon>
        <taxon>Actinomycetes</taxon>
        <taxon>Micromonosporales</taxon>
        <taxon>Micromonosporaceae</taxon>
        <taxon>Dactylosporangium</taxon>
    </lineage>
</organism>
<feature type="region of interest" description="Disordered" evidence="1">
    <location>
        <begin position="43"/>
        <end position="68"/>
    </location>
</feature>
<reference evidence="3" key="1">
    <citation type="submission" date="2021-04" db="EMBL/GenBank/DDBJ databases">
        <title>Dactylosporangium aurantiacum NRRL B-8018 full assembly.</title>
        <authorList>
            <person name="Hartkoorn R.C."/>
            <person name="Beaudoing E."/>
            <person name="Hot D."/>
        </authorList>
    </citation>
    <scope>NUCLEOTIDE SEQUENCE</scope>
    <source>
        <strain evidence="3">NRRL B-8018</strain>
    </source>
</reference>
<gene>
    <name evidence="3" type="ORF">Daura_20090</name>
</gene>
<feature type="chain" id="PRO_5040191810" description="Lipoprotein" evidence="2">
    <location>
        <begin position="26"/>
        <end position="68"/>
    </location>
</feature>
<keyword evidence="4" id="KW-1185">Reference proteome</keyword>
<dbReference type="Proteomes" id="UP001058003">
    <property type="component" value="Chromosome"/>
</dbReference>
<dbReference type="PROSITE" id="PS51257">
    <property type="entry name" value="PROKAR_LIPOPROTEIN"/>
    <property type="match status" value="1"/>
</dbReference>
<sequence length="68" mass="7059">MTRRLQQRRTVMVVLTALLLTPSLSGCLRTTSGTCDAFTMAVAGKPRGSKGSGSKSKNGTKSKTVGGD</sequence>
<feature type="compositionally biased region" description="Low complexity" evidence="1">
    <location>
        <begin position="52"/>
        <end position="68"/>
    </location>
</feature>
<dbReference type="AlphaFoldDB" id="A0A9Q9IM99"/>
<dbReference type="RefSeq" id="WP_033361732.1">
    <property type="nucleotide sequence ID" value="NZ_CP073767.1"/>
</dbReference>